<proteinExistence type="predicted"/>
<feature type="region of interest" description="Disordered" evidence="1">
    <location>
        <begin position="62"/>
        <end position="101"/>
    </location>
</feature>
<reference evidence="2 3" key="1">
    <citation type="submission" date="2017-12" db="EMBL/GenBank/DDBJ databases">
        <title>Comparative genomics of Botrytis spp.</title>
        <authorList>
            <person name="Valero-Jimenez C.A."/>
            <person name="Tapia P."/>
            <person name="Veloso J."/>
            <person name="Silva-Moreno E."/>
            <person name="Staats M."/>
            <person name="Valdes J.H."/>
            <person name="Van Kan J.A.L."/>
        </authorList>
    </citation>
    <scope>NUCLEOTIDE SEQUENCE [LARGE SCALE GENOMIC DNA]</scope>
    <source>
        <strain evidence="2 3">MUCL2120</strain>
    </source>
</reference>
<name>A0A4Z1J6S1_9HELO</name>
<dbReference type="Proteomes" id="UP000297452">
    <property type="component" value="Unassembled WGS sequence"/>
</dbReference>
<protein>
    <submittedName>
        <fullName evidence="2">Uncharacterized protein</fullName>
    </submittedName>
</protein>
<dbReference type="AlphaFoldDB" id="A0A4Z1J6S1"/>
<dbReference type="EMBL" id="PQXJ01000045">
    <property type="protein sequence ID" value="TGO67280.1"/>
    <property type="molecule type" value="Genomic_DNA"/>
</dbReference>
<accession>A0A4Z1J6S1</accession>
<evidence type="ECO:0000313" key="2">
    <source>
        <dbReference type="EMBL" id="TGO67280.1"/>
    </source>
</evidence>
<comment type="caution">
    <text evidence="2">The sequence shown here is derived from an EMBL/GenBank/DDBJ whole genome shotgun (WGS) entry which is preliminary data.</text>
</comment>
<organism evidence="2 3">
    <name type="scientific">Botryotinia narcissicola</name>
    <dbReference type="NCBI Taxonomy" id="278944"/>
    <lineage>
        <taxon>Eukaryota</taxon>
        <taxon>Fungi</taxon>
        <taxon>Dikarya</taxon>
        <taxon>Ascomycota</taxon>
        <taxon>Pezizomycotina</taxon>
        <taxon>Leotiomycetes</taxon>
        <taxon>Helotiales</taxon>
        <taxon>Sclerotiniaceae</taxon>
        <taxon>Botryotinia</taxon>
    </lineage>
</organism>
<evidence type="ECO:0000313" key="3">
    <source>
        <dbReference type="Proteomes" id="UP000297452"/>
    </source>
</evidence>
<evidence type="ECO:0000256" key="1">
    <source>
        <dbReference type="SAM" id="MobiDB-lite"/>
    </source>
</evidence>
<gene>
    <name evidence="2" type="ORF">BOTNAR_0045g00240</name>
</gene>
<keyword evidence="3" id="KW-1185">Reference proteome</keyword>
<sequence>MPPNPRIDNNTLVWNAISKQFDIADEFKGIWNKLDHDRLIADMGVANKNAAHHRFRRWISSMAEQSGQLSPDNEDMGEAANNDEPPARSRKRGVKQTLKNATKAEGNVPVFNKKVAGKKVATETVIAKVALDTDEDDREESY</sequence>
<feature type="compositionally biased region" description="Polar residues" evidence="1">
    <location>
        <begin position="62"/>
        <end position="71"/>
    </location>
</feature>
<dbReference type="OrthoDB" id="3465301at2759"/>